<protein>
    <submittedName>
        <fullName evidence="2">CSON015151 protein</fullName>
    </submittedName>
</protein>
<organism evidence="2">
    <name type="scientific">Culicoides sonorensis</name>
    <name type="common">Biting midge</name>
    <dbReference type="NCBI Taxonomy" id="179676"/>
    <lineage>
        <taxon>Eukaryota</taxon>
        <taxon>Metazoa</taxon>
        <taxon>Ecdysozoa</taxon>
        <taxon>Arthropoda</taxon>
        <taxon>Hexapoda</taxon>
        <taxon>Insecta</taxon>
        <taxon>Pterygota</taxon>
        <taxon>Neoptera</taxon>
        <taxon>Endopterygota</taxon>
        <taxon>Diptera</taxon>
        <taxon>Nematocera</taxon>
        <taxon>Chironomoidea</taxon>
        <taxon>Ceratopogonidae</taxon>
        <taxon>Ceratopogoninae</taxon>
        <taxon>Culicoides</taxon>
        <taxon>Monoculicoides</taxon>
    </lineage>
</organism>
<name>A0A336MCH3_CULSO</name>
<feature type="compositionally biased region" description="Low complexity" evidence="1">
    <location>
        <begin position="71"/>
        <end position="82"/>
    </location>
</feature>
<dbReference type="EMBL" id="UFQT01000939">
    <property type="protein sequence ID" value="SSX28092.1"/>
    <property type="molecule type" value="Genomic_DNA"/>
</dbReference>
<accession>A0A336MCH3</accession>
<gene>
    <name evidence="2" type="primary">CSON015151</name>
</gene>
<sequence length="175" mass="19092">MLITSPTVFPAEPQFSTNTKTLIINIKQVLIHNDFSTFLMYMDYESIRNTHIQPGTSAQESKKIKPDYGISSSESSSSSSESWNAGFALPSPPGPPDKFFNISSIFPKSPIPPISSSSPSSSSSFHLLKSTFSQASLPLSVVNFGQKPEDSSCFGTVNSMHRVIFLLTTFSVDKI</sequence>
<evidence type="ECO:0000313" key="2">
    <source>
        <dbReference type="EMBL" id="SSX28092.1"/>
    </source>
</evidence>
<dbReference type="AlphaFoldDB" id="A0A336MCH3"/>
<evidence type="ECO:0000256" key="1">
    <source>
        <dbReference type="SAM" id="MobiDB-lite"/>
    </source>
</evidence>
<reference evidence="2" key="1">
    <citation type="submission" date="2018-07" db="EMBL/GenBank/DDBJ databases">
        <authorList>
            <person name="Quirk P.G."/>
            <person name="Krulwich T.A."/>
        </authorList>
    </citation>
    <scope>NUCLEOTIDE SEQUENCE</scope>
</reference>
<dbReference type="VEuPathDB" id="VectorBase:CSON015151"/>
<proteinExistence type="predicted"/>
<feature type="region of interest" description="Disordered" evidence="1">
    <location>
        <begin position="53"/>
        <end position="90"/>
    </location>
</feature>